<proteinExistence type="predicted"/>
<dbReference type="InterPro" id="IPR001623">
    <property type="entry name" value="DnaJ_domain"/>
</dbReference>
<organism evidence="6 7">
    <name type="scientific">Quisquiliibacterium transsilvanicum</name>
    <dbReference type="NCBI Taxonomy" id="1549638"/>
    <lineage>
        <taxon>Bacteria</taxon>
        <taxon>Pseudomonadati</taxon>
        <taxon>Pseudomonadota</taxon>
        <taxon>Betaproteobacteria</taxon>
        <taxon>Burkholderiales</taxon>
        <taxon>Burkholderiaceae</taxon>
        <taxon>Quisquiliibacterium</taxon>
    </lineage>
</organism>
<comment type="caution">
    <text evidence="6">The sequence shown here is derived from an EMBL/GenBank/DDBJ whole genome shotgun (WGS) entry which is preliminary data.</text>
</comment>
<dbReference type="Gene3D" id="2.60.260.20">
    <property type="entry name" value="Urease metallochaperone UreE, N-terminal domain"/>
    <property type="match status" value="2"/>
</dbReference>
<dbReference type="GO" id="GO:0042026">
    <property type="term" value="P:protein refolding"/>
    <property type="evidence" value="ECO:0007669"/>
    <property type="project" value="TreeGrafter"/>
</dbReference>
<dbReference type="GO" id="GO:0005737">
    <property type="term" value="C:cytoplasm"/>
    <property type="evidence" value="ECO:0007669"/>
    <property type="project" value="TreeGrafter"/>
</dbReference>
<dbReference type="FunFam" id="2.60.260.20:FF:000013">
    <property type="entry name" value="DnaJ subfamily B member 11"/>
    <property type="match status" value="1"/>
</dbReference>
<dbReference type="Pfam" id="PF01556">
    <property type="entry name" value="DnaJ_C"/>
    <property type="match status" value="1"/>
</dbReference>
<dbReference type="CDD" id="cd06257">
    <property type="entry name" value="DnaJ"/>
    <property type="match status" value="1"/>
</dbReference>
<accession>A0A7W8MAC5</accession>
<dbReference type="RefSeq" id="WP_183969172.1">
    <property type="nucleotide sequence ID" value="NZ_BAABEW010000007.1"/>
</dbReference>
<dbReference type="Gene3D" id="1.10.287.110">
    <property type="entry name" value="DnaJ domain"/>
    <property type="match status" value="1"/>
</dbReference>
<evidence type="ECO:0000256" key="4">
    <source>
        <dbReference type="SAM" id="MobiDB-lite"/>
    </source>
</evidence>
<evidence type="ECO:0000313" key="7">
    <source>
        <dbReference type="Proteomes" id="UP000532440"/>
    </source>
</evidence>
<keyword evidence="7" id="KW-1185">Reference proteome</keyword>
<dbReference type="FunFam" id="2.60.260.20:FF:000008">
    <property type="entry name" value="Curved DNA-binding protein"/>
    <property type="match status" value="1"/>
</dbReference>
<dbReference type="PROSITE" id="PS50076">
    <property type="entry name" value="DNAJ_2"/>
    <property type="match status" value="1"/>
</dbReference>
<dbReference type="InterPro" id="IPR002939">
    <property type="entry name" value="DnaJ_C"/>
</dbReference>
<dbReference type="Proteomes" id="UP000532440">
    <property type="component" value="Unassembled WGS sequence"/>
</dbReference>
<feature type="domain" description="J" evidence="5">
    <location>
        <begin position="5"/>
        <end position="69"/>
    </location>
</feature>
<dbReference type="AlphaFoldDB" id="A0A7W8MAC5"/>
<dbReference type="PANTHER" id="PTHR43096:SF52">
    <property type="entry name" value="DNAJ HOMOLOG 1, MITOCHONDRIAL-RELATED"/>
    <property type="match status" value="1"/>
</dbReference>
<dbReference type="SMART" id="SM00271">
    <property type="entry name" value="DnaJ"/>
    <property type="match status" value="1"/>
</dbReference>
<sequence>MQIPDYYAKLGVARDASKDDIRKAYRRLARKFHPDVSKEADAAARMAEINEANEVLSDPEKRAVYDQVGHQAWAQGARSADDVRPPPGWGQGFGGRGAGADAGVGAGHAGPGFNGGDFGQDHSEFFEELFGRAARERARRSASQAGRGPESWRGEDQHAELAIDLEEAYRGSERTLRLEGMRIDAHGRAAPEVRTLDVKIPAGVAEGQLMRLAGQGHPGFGGGAAGDLFLKILIRPDPHHRVSGRDVHMRVAVTPWEAALGGEVTVRTPAGRISVTVPAGSVAGRKLRIRGKGIPGARPGDLLMELDIAVPSAVTADQKAAWEALAKAYPGFDPRPA</sequence>
<dbReference type="PANTHER" id="PTHR43096">
    <property type="entry name" value="DNAJ HOMOLOG 1, MITOCHONDRIAL-RELATED"/>
    <property type="match status" value="1"/>
</dbReference>
<evidence type="ECO:0000256" key="3">
    <source>
        <dbReference type="ARBA" id="ARBA00023186"/>
    </source>
</evidence>
<evidence type="ECO:0000256" key="2">
    <source>
        <dbReference type="ARBA" id="ARBA00023125"/>
    </source>
</evidence>
<keyword evidence="1" id="KW-0963">Cytoplasm</keyword>
<evidence type="ECO:0000256" key="1">
    <source>
        <dbReference type="ARBA" id="ARBA00022490"/>
    </source>
</evidence>
<keyword evidence="2 6" id="KW-0238">DNA-binding</keyword>
<dbReference type="InterPro" id="IPR008971">
    <property type="entry name" value="HSP40/DnaJ_pept-bd"/>
</dbReference>
<dbReference type="Pfam" id="PF00226">
    <property type="entry name" value="DnaJ"/>
    <property type="match status" value="1"/>
</dbReference>
<gene>
    <name evidence="6" type="ORF">HNQ70_003027</name>
</gene>
<dbReference type="GO" id="GO:0003677">
    <property type="term" value="F:DNA binding"/>
    <property type="evidence" value="ECO:0007669"/>
    <property type="project" value="UniProtKB-KW"/>
</dbReference>
<evidence type="ECO:0000259" key="5">
    <source>
        <dbReference type="PROSITE" id="PS50076"/>
    </source>
</evidence>
<protein>
    <submittedName>
        <fullName evidence="6">Curved DNA-binding protein</fullName>
    </submittedName>
</protein>
<evidence type="ECO:0000313" key="6">
    <source>
        <dbReference type="EMBL" id="MBB5272999.1"/>
    </source>
</evidence>
<dbReference type="SUPFAM" id="SSF49493">
    <property type="entry name" value="HSP40/DnaJ peptide-binding domain"/>
    <property type="match status" value="2"/>
</dbReference>
<dbReference type="InterPro" id="IPR036869">
    <property type="entry name" value="J_dom_sf"/>
</dbReference>
<dbReference type="GO" id="GO:0051082">
    <property type="term" value="F:unfolded protein binding"/>
    <property type="evidence" value="ECO:0007669"/>
    <property type="project" value="InterPro"/>
</dbReference>
<dbReference type="PRINTS" id="PR00625">
    <property type="entry name" value="JDOMAIN"/>
</dbReference>
<dbReference type="CDD" id="cd10747">
    <property type="entry name" value="DnaJ_C"/>
    <property type="match status" value="1"/>
</dbReference>
<reference evidence="6 7" key="1">
    <citation type="submission" date="2020-08" db="EMBL/GenBank/DDBJ databases">
        <title>Genomic Encyclopedia of Type Strains, Phase IV (KMG-IV): sequencing the most valuable type-strain genomes for metagenomic binning, comparative biology and taxonomic classification.</title>
        <authorList>
            <person name="Goeker M."/>
        </authorList>
    </citation>
    <scope>NUCLEOTIDE SEQUENCE [LARGE SCALE GENOMIC DNA]</scope>
    <source>
        <strain evidence="6 7">DSM 29781</strain>
    </source>
</reference>
<dbReference type="SUPFAM" id="SSF46565">
    <property type="entry name" value="Chaperone J-domain"/>
    <property type="match status" value="1"/>
</dbReference>
<feature type="region of interest" description="Disordered" evidence="4">
    <location>
        <begin position="137"/>
        <end position="157"/>
    </location>
</feature>
<dbReference type="EMBL" id="JACHGB010000006">
    <property type="protein sequence ID" value="MBB5272999.1"/>
    <property type="molecule type" value="Genomic_DNA"/>
</dbReference>
<keyword evidence="3" id="KW-0143">Chaperone</keyword>
<name>A0A7W8MAC5_9BURK</name>